<comment type="pathway">
    <text evidence="2 11">Amino-acid biosynthesis; L-histidine biosynthesis; L-histidine from 5-phospho-alpha-D-ribose 1-diphosphate: step 1/9.</text>
</comment>
<sequence>MLRVAVPNKGSLSGAAMQLLTDAGYQLHRNNRELSMLDVAHGVEFFFQRPKDIAVYVGSGALDVGITGRDLLQDSGAAAREILPLGFAKSLFRFAAKPDGPSAVVGLDGLKVATSYPTLVGKYLVGVGVNAHLVKLEGAVENAVALGLADAVADVVETGTSLRNAGLTAFGEPILASEAVLVRTEGSKLSPELETAVEVLVQRLQGVLHAREFVLIDYVCRTDVVDRACELTPGRESPTLSPLAKDGWVAVRSLVERHGIQRLMDELMTIGAEAILVTKLEACRI</sequence>
<dbReference type="InterPro" id="IPR001348">
    <property type="entry name" value="ATP_PRibTrfase_HisG"/>
</dbReference>
<evidence type="ECO:0000256" key="7">
    <source>
        <dbReference type="ARBA" id="ARBA00022676"/>
    </source>
</evidence>
<dbReference type="Pfam" id="PF08029">
    <property type="entry name" value="HisG_C"/>
    <property type="match status" value="1"/>
</dbReference>
<protein>
    <recommendedName>
        <fullName evidence="5 11">ATP phosphoribosyltransferase</fullName>
        <shortName evidence="11">ATP-PRT</shortName>
        <shortName evidence="11">ATP-PRTase</shortName>
        <ecNumber evidence="4 11">2.4.2.17</ecNumber>
    </recommendedName>
</protein>
<dbReference type="NCBIfam" id="TIGR00070">
    <property type="entry name" value="hisG"/>
    <property type="match status" value="1"/>
</dbReference>
<evidence type="ECO:0000256" key="1">
    <source>
        <dbReference type="ARBA" id="ARBA00000915"/>
    </source>
</evidence>
<dbReference type="Proteomes" id="UP001141259">
    <property type="component" value="Unassembled WGS sequence"/>
</dbReference>
<keyword evidence="11" id="KW-0460">Magnesium</keyword>
<dbReference type="Gene3D" id="3.40.190.10">
    <property type="entry name" value="Periplasmic binding protein-like II"/>
    <property type="match status" value="2"/>
</dbReference>
<feature type="domain" description="ATP phosphoribosyltransferase catalytic" evidence="12">
    <location>
        <begin position="49"/>
        <end position="206"/>
    </location>
</feature>
<dbReference type="AlphaFoldDB" id="A0A9X3AEE8"/>
<evidence type="ECO:0000256" key="2">
    <source>
        <dbReference type="ARBA" id="ARBA00004667"/>
    </source>
</evidence>
<dbReference type="Pfam" id="PF01634">
    <property type="entry name" value="HisG"/>
    <property type="match status" value="1"/>
</dbReference>
<dbReference type="EC" id="2.4.2.17" evidence="4 11"/>
<keyword evidence="6 11" id="KW-0028">Amino-acid biosynthesis</keyword>
<keyword evidence="11" id="KW-0067">ATP-binding</keyword>
<reference evidence="14" key="1">
    <citation type="submission" date="2022-08" db="EMBL/GenBank/DDBJ databases">
        <authorList>
            <person name="Tistechok S."/>
            <person name="Samborskyy M."/>
            <person name="Roman I."/>
        </authorList>
    </citation>
    <scope>NUCLEOTIDE SEQUENCE</scope>
    <source>
        <strain evidence="14">DSM 103496</strain>
    </source>
</reference>
<gene>
    <name evidence="11 14" type="primary">hisG</name>
    <name evidence="14" type="ORF">NZH93_10050</name>
</gene>
<comment type="function">
    <text evidence="10 11">Catalyzes the condensation of ATP and 5-phosphoribose 1-diphosphate to form N'-(5'-phosphoribosyl)-ATP (PR-ATP). Has a crucial role in the pathway because the rate of histidine biosynthesis seems to be controlled primarily by regulation of HisG enzymatic activity.</text>
</comment>
<dbReference type="Gene3D" id="3.30.70.120">
    <property type="match status" value="1"/>
</dbReference>
<evidence type="ECO:0000256" key="5">
    <source>
        <dbReference type="ARBA" id="ARBA00020998"/>
    </source>
</evidence>
<comment type="subcellular location">
    <subcellularLocation>
        <location evidence="11">Cytoplasm</location>
    </subcellularLocation>
</comment>
<keyword evidence="9 11" id="KW-0368">Histidine biosynthesis</keyword>
<evidence type="ECO:0000256" key="9">
    <source>
        <dbReference type="ARBA" id="ARBA00023102"/>
    </source>
</evidence>
<keyword evidence="7 11" id="KW-0328">Glycosyltransferase</keyword>
<comment type="activity regulation">
    <text evidence="11">Feedback inhibited by histidine.</text>
</comment>
<keyword evidence="11" id="KW-0479">Metal-binding</keyword>
<dbReference type="GO" id="GO:0000287">
    <property type="term" value="F:magnesium ion binding"/>
    <property type="evidence" value="ECO:0007669"/>
    <property type="project" value="UniProtKB-UniRule"/>
</dbReference>
<dbReference type="RefSeq" id="WP_259623133.1">
    <property type="nucleotide sequence ID" value="NZ_JANYMP010000004.1"/>
</dbReference>
<dbReference type="PANTHER" id="PTHR21403">
    <property type="entry name" value="ATP PHOSPHORIBOSYLTRANSFERASE ATP-PRTASE"/>
    <property type="match status" value="1"/>
</dbReference>
<dbReference type="InterPro" id="IPR011322">
    <property type="entry name" value="N-reg_PII-like_a/b"/>
</dbReference>
<dbReference type="GO" id="GO:0003879">
    <property type="term" value="F:ATP phosphoribosyltransferase activity"/>
    <property type="evidence" value="ECO:0007669"/>
    <property type="project" value="UniProtKB-UniRule"/>
</dbReference>
<evidence type="ECO:0000259" key="12">
    <source>
        <dbReference type="Pfam" id="PF01634"/>
    </source>
</evidence>
<evidence type="ECO:0000256" key="4">
    <source>
        <dbReference type="ARBA" id="ARBA00011946"/>
    </source>
</evidence>
<evidence type="ECO:0000256" key="10">
    <source>
        <dbReference type="ARBA" id="ARBA00024861"/>
    </source>
</evidence>
<dbReference type="GO" id="GO:0005737">
    <property type="term" value="C:cytoplasm"/>
    <property type="evidence" value="ECO:0007669"/>
    <property type="project" value="UniProtKB-SubCell"/>
</dbReference>
<comment type="catalytic activity">
    <reaction evidence="1 11">
        <text>1-(5-phospho-beta-D-ribosyl)-ATP + diphosphate = 5-phospho-alpha-D-ribose 1-diphosphate + ATP</text>
        <dbReference type="Rhea" id="RHEA:18473"/>
        <dbReference type="ChEBI" id="CHEBI:30616"/>
        <dbReference type="ChEBI" id="CHEBI:33019"/>
        <dbReference type="ChEBI" id="CHEBI:58017"/>
        <dbReference type="ChEBI" id="CHEBI:73183"/>
        <dbReference type="EC" id="2.4.2.17"/>
    </reaction>
</comment>
<dbReference type="InterPro" id="IPR015867">
    <property type="entry name" value="N-reg_PII/ATP_PRibTrfase_C"/>
</dbReference>
<evidence type="ECO:0000256" key="8">
    <source>
        <dbReference type="ARBA" id="ARBA00022679"/>
    </source>
</evidence>
<evidence type="ECO:0000313" key="14">
    <source>
        <dbReference type="EMBL" id="MCS7477197.1"/>
    </source>
</evidence>
<dbReference type="PANTHER" id="PTHR21403:SF8">
    <property type="entry name" value="ATP PHOSPHORIBOSYLTRANSFERASE"/>
    <property type="match status" value="1"/>
</dbReference>
<accession>A0A9X3AEE8</accession>
<dbReference type="GO" id="GO:0005524">
    <property type="term" value="F:ATP binding"/>
    <property type="evidence" value="ECO:0007669"/>
    <property type="project" value="UniProtKB-KW"/>
</dbReference>
<dbReference type="SUPFAM" id="SSF54913">
    <property type="entry name" value="GlnB-like"/>
    <property type="match status" value="1"/>
</dbReference>
<name>A0A9X3AEE8_9PSEU</name>
<dbReference type="HAMAP" id="MF_00079">
    <property type="entry name" value="HisG_Long"/>
    <property type="match status" value="1"/>
</dbReference>
<dbReference type="NCBIfam" id="TIGR03455">
    <property type="entry name" value="HisG_C-term"/>
    <property type="match status" value="1"/>
</dbReference>
<proteinExistence type="inferred from homology"/>
<comment type="similarity">
    <text evidence="3 11">Belongs to the ATP phosphoribosyltransferase family. Long subfamily.</text>
</comment>
<organism evidence="14 15">
    <name type="scientific">Umezawaea endophytica</name>
    <dbReference type="NCBI Taxonomy" id="1654476"/>
    <lineage>
        <taxon>Bacteria</taxon>
        <taxon>Bacillati</taxon>
        <taxon>Actinomycetota</taxon>
        <taxon>Actinomycetes</taxon>
        <taxon>Pseudonocardiales</taxon>
        <taxon>Pseudonocardiaceae</taxon>
        <taxon>Umezawaea</taxon>
    </lineage>
</organism>
<comment type="cofactor">
    <cofactor evidence="11">
        <name>Mg(2+)</name>
        <dbReference type="ChEBI" id="CHEBI:18420"/>
    </cofactor>
</comment>
<dbReference type="InterPro" id="IPR020621">
    <property type="entry name" value="ATP-PRT_HisG_long"/>
</dbReference>
<keyword evidence="11" id="KW-0963">Cytoplasm</keyword>
<dbReference type="InterPro" id="IPR013820">
    <property type="entry name" value="ATP_PRibTrfase_cat"/>
</dbReference>
<dbReference type="InterPro" id="IPR013115">
    <property type="entry name" value="HisG_C"/>
</dbReference>
<evidence type="ECO:0000256" key="11">
    <source>
        <dbReference type="HAMAP-Rule" id="MF_00079"/>
    </source>
</evidence>
<dbReference type="SUPFAM" id="SSF53850">
    <property type="entry name" value="Periplasmic binding protein-like II"/>
    <property type="match status" value="1"/>
</dbReference>
<keyword evidence="15" id="KW-1185">Reference proteome</keyword>
<evidence type="ECO:0000313" key="15">
    <source>
        <dbReference type="Proteomes" id="UP001141259"/>
    </source>
</evidence>
<dbReference type="GO" id="GO:0000105">
    <property type="term" value="P:L-histidine biosynthetic process"/>
    <property type="evidence" value="ECO:0007669"/>
    <property type="project" value="UniProtKB-UniRule"/>
</dbReference>
<keyword evidence="11" id="KW-0547">Nucleotide-binding</keyword>
<feature type="domain" description="Histidine biosynthesis HisG C-terminal" evidence="13">
    <location>
        <begin position="210"/>
        <end position="281"/>
    </location>
</feature>
<evidence type="ECO:0000256" key="6">
    <source>
        <dbReference type="ARBA" id="ARBA00022605"/>
    </source>
</evidence>
<evidence type="ECO:0000259" key="13">
    <source>
        <dbReference type="Pfam" id="PF08029"/>
    </source>
</evidence>
<keyword evidence="8 11" id="KW-0808">Transferase</keyword>
<dbReference type="EMBL" id="JANYMP010000004">
    <property type="protein sequence ID" value="MCS7477197.1"/>
    <property type="molecule type" value="Genomic_DNA"/>
</dbReference>
<evidence type="ECO:0000256" key="3">
    <source>
        <dbReference type="ARBA" id="ARBA00007955"/>
    </source>
</evidence>
<comment type="caution">
    <text evidence="14">The sequence shown here is derived from an EMBL/GenBank/DDBJ whole genome shotgun (WGS) entry which is preliminary data.</text>
</comment>